<protein>
    <submittedName>
        <fullName evidence="5">Caspase domain-containing protein</fullName>
    </submittedName>
</protein>
<evidence type="ECO:0000256" key="1">
    <source>
        <dbReference type="SAM" id="SignalP"/>
    </source>
</evidence>
<dbReference type="Pfam" id="PF08308">
    <property type="entry name" value="PEGA"/>
    <property type="match status" value="1"/>
</dbReference>
<dbReference type="SUPFAM" id="SSF52129">
    <property type="entry name" value="Caspase-like"/>
    <property type="match status" value="1"/>
</dbReference>
<evidence type="ECO:0000259" key="2">
    <source>
        <dbReference type="Pfam" id="PF00656"/>
    </source>
</evidence>
<dbReference type="GO" id="GO:0004197">
    <property type="term" value="F:cysteine-type endopeptidase activity"/>
    <property type="evidence" value="ECO:0007669"/>
    <property type="project" value="InterPro"/>
</dbReference>
<feature type="domain" description="Peptidase C14 caspase" evidence="2">
    <location>
        <begin position="50"/>
        <end position="203"/>
    </location>
</feature>
<accession>A0A451AC65</accession>
<dbReference type="EMBL" id="CAADFY010000095">
    <property type="protein sequence ID" value="VFK56783.1"/>
    <property type="molecule type" value="Genomic_DNA"/>
</dbReference>
<reference evidence="5" key="1">
    <citation type="submission" date="2019-02" db="EMBL/GenBank/DDBJ databases">
        <authorList>
            <person name="Gruber-Vodicka R. H."/>
            <person name="Seah K. B. B."/>
        </authorList>
    </citation>
    <scope>NUCLEOTIDE SEQUENCE</scope>
    <source>
        <strain evidence="5">BECK_BY2</strain>
        <strain evidence="4">BECK_BY3</strain>
    </source>
</reference>
<evidence type="ECO:0000259" key="3">
    <source>
        <dbReference type="Pfam" id="PF08308"/>
    </source>
</evidence>
<dbReference type="InterPro" id="IPR011600">
    <property type="entry name" value="Pept_C14_caspase"/>
</dbReference>
<gene>
    <name evidence="5" type="ORF">BECKTUN1418E_GA0071001_109210</name>
    <name evidence="4" type="ORF">BECKTUN1418F_GA0071002_10954</name>
</gene>
<dbReference type="AlphaFoldDB" id="A0A451AC65"/>
<dbReference type="InterPro" id="IPR029030">
    <property type="entry name" value="Caspase-like_dom_sf"/>
</dbReference>
<dbReference type="PANTHER" id="PTHR22576:SF37">
    <property type="entry name" value="MUCOSA-ASSOCIATED LYMPHOID TISSUE LYMPHOMA TRANSLOCATION PROTEIN 1"/>
    <property type="match status" value="1"/>
</dbReference>
<dbReference type="Pfam" id="PF00656">
    <property type="entry name" value="Peptidase_C14"/>
    <property type="match status" value="1"/>
</dbReference>
<dbReference type="EMBL" id="CAADFV010000092">
    <property type="protein sequence ID" value="VFK63640.1"/>
    <property type="molecule type" value="Genomic_DNA"/>
</dbReference>
<dbReference type="InterPro" id="IPR013229">
    <property type="entry name" value="PEGA"/>
</dbReference>
<keyword evidence="1" id="KW-0732">Signal</keyword>
<name>A0A451AC65_9GAMM</name>
<proteinExistence type="predicted"/>
<dbReference type="InterPro" id="IPR018247">
    <property type="entry name" value="EF_Hand_1_Ca_BS"/>
</dbReference>
<feature type="chain" id="PRO_5033432927" evidence="1">
    <location>
        <begin position="31"/>
        <end position="618"/>
    </location>
</feature>
<dbReference type="GO" id="GO:0006508">
    <property type="term" value="P:proteolysis"/>
    <property type="evidence" value="ECO:0007669"/>
    <property type="project" value="InterPro"/>
</dbReference>
<feature type="domain" description="PEGA" evidence="3">
    <location>
        <begin position="418"/>
        <end position="484"/>
    </location>
</feature>
<evidence type="ECO:0000313" key="5">
    <source>
        <dbReference type="EMBL" id="VFK63640.1"/>
    </source>
</evidence>
<sequence>MNYKNKIITPCISLSLSLALGVALSPPLLADTRGVVRAKDGRELLRYGKSYALLIGVSDYQRRSGWKDLDTVSKELDQVEKALEAVGFQKIVRVDNPDEDALRKAFDKFKDDYGFHKDNRLLFFFSGHGHTDQDGAGYLVPSDAPHPRKNQTNFLRKALPMVDILALARKIKARHALFLFDSCFSGSVFREKGTLPDEPPHITKLTARPVRQFITAGSAGETVPAKSTFTPAFADAIRYGKGDLDGDGYVTGMELGVHLEAEVSRYVDQTPQFGKIDEYELAQGDFVFVLDDKRAQEPKPVLRMAGVERSKPLDNTAGNLSPAVDPAELRFWDSVEESKDSEMYQAYLDTYPKGRFVRLARIMVKKLESQSANPSLQIGSESSVGWAKRSVPINQSKTGSQIASVMGTAQGAFAHPTELIVRSNVSGDTVYLDGKAMGPTGAAPHILSPGEHTIRVEKQGFEPFETKITLTAGTKKTIRARLMPVTTVGWAKAPSAVPINDDSKGSSVGWAKRSVPIIGVQTGSKTASVMGSAQGAFAHPTPGQTFRDRLKDGSLASEVFYLCTRSLAQRRDDSTMKFWLCLVRVFRSIMPVVIFHCVRNLLTLVRMPNAQGLSLRSR</sequence>
<feature type="signal peptide" evidence="1">
    <location>
        <begin position="1"/>
        <end position="30"/>
    </location>
</feature>
<dbReference type="PANTHER" id="PTHR22576">
    <property type="entry name" value="MUCOSA ASSOCIATED LYMPHOID TISSUE LYMPHOMA TRANSLOCATION PROTEIN 1/PARACASPASE"/>
    <property type="match status" value="1"/>
</dbReference>
<dbReference type="PROSITE" id="PS00018">
    <property type="entry name" value="EF_HAND_1"/>
    <property type="match status" value="1"/>
</dbReference>
<organism evidence="5">
    <name type="scientific">Candidatus Kentrum sp. TUN</name>
    <dbReference type="NCBI Taxonomy" id="2126343"/>
    <lineage>
        <taxon>Bacteria</taxon>
        <taxon>Pseudomonadati</taxon>
        <taxon>Pseudomonadota</taxon>
        <taxon>Gammaproteobacteria</taxon>
        <taxon>Candidatus Kentrum</taxon>
    </lineage>
</organism>
<dbReference type="Gene3D" id="3.40.50.1460">
    <property type="match status" value="1"/>
</dbReference>
<dbReference type="InterPro" id="IPR052039">
    <property type="entry name" value="Caspase-related_regulators"/>
</dbReference>
<evidence type="ECO:0000313" key="4">
    <source>
        <dbReference type="EMBL" id="VFK56783.1"/>
    </source>
</evidence>